<feature type="compositionally biased region" description="Acidic residues" evidence="1">
    <location>
        <begin position="129"/>
        <end position="139"/>
    </location>
</feature>
<sequence length="179" mass="19713">MAFNAKNLNYDRNEPAFLRRMKGDLSAGRDTDRHERPIARPKRLKRDDEEDDGPTYVVEDSNDTLTKAEYEAMLNGTADQTPSADVAQNVTENQDGDTKAVETPKSKQQQVASLGGASKKRKAVKIGGDADDVEGAEEEAATKSAKPEAQQNKDAKSKKLKKRTKAVKLSFGNEEEEKT</sequence>
<reference evidence="3 4" key="1">
    <citation type="journal article" date="2021" name="Nat. Commun.">
        <title>Genetic determinants of endophytism in the Arabidopsis root mycobiome.</title>
        <authorList>
            <person name="Mesny F."/>
            <person name="Miyauchi S."/>
            <person name="Thiergart T."/>
            <person name="Pickel B."/>
            <person name="Atanasova L."/>
            <person name="Karlsson M."/>
            <person name="Huettel B."/>
            <person name="Barry K.W."/>
            <person name="Haridas S."/>
            <person name="Chen C."/>
            <person name="Bauer D."/>
            <person name="Andreopoulos W."/>
            <person name="Pangilinan J."/>
            <person name="LaButti K."/>
            <person name="Riley R."/>
            <person name="Lipzen A."/>
            <person name="Clum A."/>
            <person name="Drula E."/>
            <person name="Henrissat B."/>
            <person name="Kohler A."/>
            <person name="Grigoriev I.V."/>
            <person name="Martin F.M."/>
            <person name="Hacquard S."/>
        </authorList>
    </citation>
    <scope>NUCLEOTIDE SEQUENCE [LARGE SCALE GENOMIC DNA]</scope>
    <source>
        <strain evidence="3 4">MPI-SDFR-AT-0080</strain>
    </source>
</reference>
<evidence type="ECO:0000259" key="2">
    <source>
        <dbReference type="Pfam" id="PF15377"/>
    </source>
</evidence>
<proteinExistence type="predicted"/>
<gene>
    <name evidence="3" type="ORF">B0J12DRAFT_219599</name>
</gene>
<dbReference type="Pfam" id="PF15377">
    <property type="entry name" value="DUF4604"/>
    <property type="match status" value="1"/>
</dbReference>
<evidence type="ECO:0000256" key="1">
    <source>
        <dbReference type="SAM" id="MobiDB-lite"/>
    </source>
</evidence>
<keyword evidence="4" id="KW-1185">Reference proteome</keyword>
<evidence type="ECO:0000313" key="4">
    <source>
        <dbReference type="Proteomes" id="UP000774617"/>
    </source>
</evidence>
<feature type="compositionally biased region" description="Basic and acidic residues" evidence="1">
    <location>
        <begin position="96"/>
        <end position="105"/>
    </location>
</feature>
<dbReference type="EMBL" id="JAGTJR010000028">
    <property type="protein sequence ID" value="KAH7042023.1"/>
    <property type="molecule type" value="Genomic_DNA"/>
</dbReference>
<dbReference type="Proteomes" id="UP000774617">
    <property type="component" value="Unassembled WGS sequence"/>
</dbReference>
<evidence type="ECO:0000313" key="3">
    <source>
        <dbReference type="EMBL" id="KAH7042023.1"/>
    </source>
</evidence>
<feature type="compositionally biased region" description="Basic and acidic residues" evidence="1">
    <location>
        <begin position="21"/>
        <end position="38"/>
    </location>
</feature>
<feature type="compositionally biased region" description="Polar residues" evidence="1">
    <location>
        <begin position="77"/>
        <end position="93"/>
    </location>
</feature>
<accession>A0ABQ8G464</accession>
<feature type="region of interest" description="Disordered" evidence="1">
    <location>
        <begin position="76"/>
        <end position="179"/>
    </location>
</feature>
<organism evidence="3 4">
    <name type="scientific">Macrophomina phaseolina</name>
    <dbReference type="NCBI Taxonomy" id="35725"/>
    <lineage>
        <taxon>Eukaryota</taxon>
        <taxon>Fungi</taxon>
        <taxon>Dikarya</taxon>
        <taxon>Ascomycota</taxon>
        <taxon>Pezizomycotina</taxon>
        <taxon>Dothideomycetes</taxon>
        <taxon>Dothideomycetes incertae sedis</taxon>
        <taxon>Botryosphaeriales</taxon>
        <taxon>Botryosphaeriaceae</taxon>
        <taxon>Macrophomina</taxon>
    </lineage>
</organism>
<dbReference type="InterPro" id="IPR027911">
    <property type="entry name" value="DUF4604"/>
</dbReference>
<name>A0ABQ8G464_9PEZI</name>
<protein>
    <recommendedName>
        <fullName evidence="2">DUF4604 domain-containing protein</fullName>
    </recommendedName>
</protein>
<comment type="caution">
    <text evidence="3">The sequence shown here is derived from an EMBL/GenBank/DDBJ whole genome shotgun (WGS) entry which is preliminary data.</text>
</comment>
<feature type="domain" description="DUF4604" evidence="2">
    <location>
        <begin position="6"/>
        <end position="175"/>
    </location>
</feature>
<feature type="region of interest" description="Disordered" evidence="1">
    <location>
        <begin position="21"/>
        <end position="61"/>
    </location>
</feature>